<sequence length="365" mass="40237">MQPRIPVLGEMVDILEATITRMLYGPNFMTPASTTEFDYRMREWHQQHRWLAQVLTDGQPSWLTNPKERIVKSTLTFVAKFWWAVVRLRLLLTGGDNTLAKDKAVPMTNLMSSCREALVTTLAGIDVETYATKKYDLEKSKDESKYDLKLHKPIPEVFKSSGQTIKATKTTNGPAGAATGTELVYHAAPISTSTPSTSGAAVTQPRMESAETSSFMPQSSWIFVDRAIIDALELYKNLHARIDDMEARVNDRMKSLTMPDLARFEDSEEDVPFIYLFGEQPKETGKFPRDSAGDGAKSHKKKHKKEIEAHATGATVSLESQTLITQPPAAEATVPNTLSALVTAGVADEVPEATSPYTVVPDSGA</sequence>
<feature type="region of interest" description="Disordered" evidence="1">
    <location>
        <begin position="284"/>
        <end position="306"/>
    </location>
</feature>
<evidence type="ECO:0008006" key="4">
    <source>
        <dbReference type="Google" id="ProtNLM"/>
    </source>
</evidence>
<dbReference type="Proteomes" id="UP000823775">
    <property type="component" value="Unassembled WGS sequence"/>
</dbReference>
<name>A0ABS8TNV3_DATST</name>
<gene>
    <name evidence="2" type="ORF">HAX54_014867</name>
</gene>
<protein>
    <recommendedName>
        <fullName evidence="4">Integrase core domain containing protein</fullName>
    </recommendedName>
</protein>
<evidence type="ECO:0000256" key="1">
    <source>
        <dbReference type="SAM" id="MobiDB-lite"/>
    </source>
</evidence>
<evidence type="ECO:0000313" key="3">
    <source>
        <dbReference type="Proteomes" id="UP000823775"/>
    </source>
</evidence>
<keyword evidence="3" id="KW-1185">Reference proteome</keyword>
<comment type="caution">
    <text evidence="2">The sequence shown here is derived from an EMBL/GenBank/DDBJ whole genome shotgun (WGS) entry which is preliminary data.</text>
</comment>
<accession>A0ABS8TNV3</accession>
<evidence type="ECO:0000313" key="2">
    <source>
        <dbReference type="EMBL" id="MCD7473210.1"/>
    </source>
</evidence>
<organism evidence="2 3">
    <name type="scientific">Datura stramonium</name>
    <name type="common">Jimsonweed</name>
    <name type="synonym">Common thornapple</name>
    <dbReference type="NCBI Taxonomy" id="4076"/>
    <lineage>
        <taxon>Eukaryota</taxon>
        <taxon>Viridiplantae</taxon>
        <taxon>Streptophyta</taxon>
        <taxon>Embryophyta</taxon>
        <taxon>Tracheophyta</taxon>
        <taxon>Spermatophyta</taxon>
        <taxon>Magnoliopsida</taxon>
        <taxon>eudicotyledons</taxon>
        <taxon>Gunneridae</taxon>
        <taxon>Pentapetalae</taxon>
        <taxon>asterids</taxon>
        <taxon>lamiids</taxon>
        <taxon>Solanales</taxon>
        <taxon>Solanaceae</taxon>
        <taxon>Solanoideae</taxon>
        <taxon>Datureae</taxon>
        <taxon>Datura</taxon>
    </lineage>
</organism>
<reference evidence="2 3" key="1">
    <citation type="journal article" date="2021" name="BMC Genomics">
        <title>Datura genome reveals duplications of psychoactive alkaloid biosynthetic genes and high mutation rate following tissue culture.</title>
        <authorList>
            <person name="Rajewski A."/>
            <person name="Carter-House D."/>
            <person name="Stajich J."/>
            <person name="Litt A."/>
        </authorList>
    </citation>
    <scope>NUCLEOTIDE SEQUENCE [LARGE SCALE GENOMIC DNA]</scope>
    <source>
        <strain evidence="2">AR-01</strain>
    </source>
</reference>
<dbReference type="EMBL" id="JACEIK010001936">
    <property type="protein sequence ID" value="MCD7473210.1"/>
    <property type="molecule type" value="Genomic_DNA"/>
</dbReference>
<proteinExistence type="predicted"/>